<dbReference type="RefSeq" id="WP_120272370.1">
    <property type="nucleotide sequence ID" value="NZ_RAPN01000001.1"/>
</dbReference>
<evidence type="ECO:0000313" key="5">
    <source>
        <dbReference type="EMBL" id="RKD91031.1"/>
    </source>
</evidence>
<dbReference type="GO" id="GO:0000976">
    <property type="term" value="F:transcription cis-regulatory region binding"/>
    <property type="evidence" value="ECO:0007669"/>
    <property type="project" value="TreeGrafter"/>
</dbReference>
<dbReference type="OrthoDB" id="628703at2"/>
<dbReference type="Gene3D" id="1.10.260.40">
    <property type="entry name" value="lambda repressor-like DNA-binding domains"/>
    <property type="match status" value="1"/>
</dbReference>
<dbReference type="EMBL" id="RAPN01000001">
    <property type="protein sequence ID" value="RKD91031.1"/>
    <property type="molecule type" value="Genomic_DNA"/>
</dbReference>
<gene>
    <name evidence="5" type="ORF">BC643_1380</name>
</gene>
<dbReference type="InterPro" id="IPR010982">
    <property type="entry name" value="Lambda_DNA-bd_dom_sf"/>
</dbReference>
<comment type="caution">
    <text evidence="5">The sequence shown here is derived from an EMBL/GenBank/DDBJ whole genome shotgun (WGS) entry which is preliminary data.</text>
</comment>
<name>A0A419W6D3_9BACT</name>
<organism evidence="5 6">
    <name type="scientific">Mangrovibacterium diazotrophicum</name>
    <dbReference type="NCBI Taxonomy" id="1261403"/>
    <lineage>
        <taxon>Bacteria</taxon>
        <taxon>Pseudomonadati</taxon>
        <taxon>Bacteroidota</taxon>
        <taxon>Bacteroidia</taxon>
        <taxon>Marinilabiliales</taxon>
        <taxon>Prolixibacteraceae</taxon>
        <taxon>Mangrovibacterium</taxon>
    </lineage>
</organism>
<evidence type="ECO:0000256" key="1">
    <source>
        <dbReference type="ARBA" id="ARBA00023015"/>
    </source>
</evidence>
<dbReference type="SMART" id="SM00354">
    <property type="entry name" value="HTH_LACI"/>
    <property type="match status" value="1"/>
</dbReference>
<evidence type="ECO:0000256" key="3">
    <source>
        <dbReference type="ARBA" id="ARBA00023163"/>
    </source>
</evidence>
<keyword evidence="3" id="KW-0804">Transcription</keyword>
<feature type="domain" description="HTH lacI-type" evidence="4">
    <location>
        <begin position="7"/>
        <end position="61"/>
    </location>
</feature>
<dbReference type="InterPro" id="IPR028082">
    <property type="entry name" value="Peripla_BP_I"/>
</dbReference>
<evidence type="ECO:0000256" key="2">
    <source>
        <dbReference type="ARBA" id="ARBA00023125"/>
    </source>
</evidence>
<evidence type="ECO:0000313" key="6">
    <source>
        <dbReference type="Proteomes" id="UP000283387"/>
    </source>
</evidence>
<dbReference type="PANTHER" id="PTHR30146:SF144">
    <property type="entry name" value="LACI-FAMILY TRANSCRIPTION REGULATOR"/>
    <property type="match status" value="1"/>
</dbReference>
<dbReference type="Pfam" id="PF00356">
    <property type="entry name" value="LacI"/>
    <property type="match status" value="1"/>
</dbReference>
<dbReference type="InterPro" id="IPR025997">
    <property type="entry name" value="SBP_2_dom"/>
</dbReference>
<evidence type="ECO:0000259" key="4">
    <source>
        <dbReference type="PROSITE" id="PS50932"/>
    </source>
</evidence>
<keyword evidence="1" id="KW-0805">Transcription regulation</keyword>
<reference evidence="5 6" key="1">
    <citation type="submission" date="2018-09" db="EMBL/GenBank/DDBJ databases">
        <title>Genomic Encyclopedia of Archaeal and Bacterial Type Strains, Phase II (KMG-II): from individual species to whole genera.</title>
        <authorList>
            <person name="Goeker M."/>
        </authorList>
    </citation>
    <scope>NUCLEOTIDE SEQUENCE [LARGE SCALE GENOMIC DNA]</scope>
    <source>
        <strain evidence="5 6">DSM 27148</strain>
    </source>
</reference>
<dbReference type="PROSITE" id="PS50932">
    <property type="entry name" value="HTH_LACI_2"/>
    <property type="match status" value="1"/>
</dbReference>
<keyword evidence="6" id="KW-1185">Reference proteome</keyword>
<dbReference type="AlphaFoldDB" id="A0A419W6D3"/>
<accession>A0A419W6D3</accession>
<sequence>MDQFKNIRIKDVAELAGVSVATVDRVLHERGKISEKAKAKVLEALEKTGYKPNLIASTLGSNKVYRIAAMLPDPALDDYWNQSGSGIFKATEEWAQYNVRIESFYFNLYDKKSFKQVSKKILDFNPDSVLLAPIQYHESLEFFGDLKERNIPYVIFNTNIPEADPLSFIGQDLYQSGRVGAEMIATKLGTKGNILVVHVYEEKLNAMHVKEKEKGFRDYFTSNNLTDFNIESYEFTDFNDAAFMRELQDVLSKRTIDGIFVATSKGTHLTAQVLDKAGKKNVALVGYDLLKDNIHYMYEGVINFLIHQNPRKQAVRGINFLVNYLLFKKQPPVNDLFPLEIITRENIKSYLHSDSI</sequence>
<proteinExistence type="predicted"/>
<dbReference type="PROSITE" id="PS00356">
    <property type="entry name" value="HTH_LACI_1"/>
    <property type="match status" value="1"/>
</dbReference>
<keyword evidence="2" id="KW-0238">DNA-binding</keyword>
<dbReference type="PANTHER" id="PTHR30146">
    <property type="entry name" value="LACI-RELATED TRANSCRIPTIONAL REPRESSOR"/>
    <property type="match status" value="1"/>
</dbReference>
<dbReference type="CDD" id="cd01392">
    <property type="entry name" value="HTH_LacI"/>
    <property type="match status" value="1"/>
</dbReference>
<dbReference type="SUPFAM" id="SSF53822">
    <property type="entry name" value="Periplasmic binding protein-like I"/>
    <property type="match status" value="1"/>
</dbReference>
<dbReference type="GO" id="GO:0003700">
    <property type="term" value="F:DNA-binding transcription factor activity"/>
    <property type="evidence" value="ECO:0007669"/>
    <property type="project" value="TreeGrafter"/>
</dbReference>
<dbReference type="SUPFAM" id="SSF47413">
    <property type="entry name" value="lambda repressor-like DNA-binding domains"/>
    <property type="match status" value="1"/>
</dbReference>
<dbReference type="InterPro" id="IPR000843">
    <property type="entry name" value="HTH_LacI"/>
</dbReference>
<dbReference type="Proteomes" id="UP000283387">
    <property type="component" value="Unassembled WGS sequence"/>
</dbReference>
<dbReference type="Gene3D" id="3.40.50.2300">
    <property type="match status" value="2"/>
</dbReference>
<protein>
    <submittedName>
        <fullName evidence="5">LacI family transcriptional regulator</fullName>
    </submittedName>
</protein>
<dbReference type="Pfam" id="PF13407">
    <property type="entry name" value="Peripla_BP_4"/>
    <property type="match status" value="1"/>
</dbReference>